<dbReference type="eggNOG" id="arCOG00368">
    <property type="taxonomic scope" value="Archaea"/>
</dbReference>
<dbReference type="SUPFAM" id="SSF52540">
    <property type="entry name" value="P-loop containing nucleoside triphosphate hydrolases"/>
    <property type="match status" value="1"/>
</dbReference>
<dbReference type="InterPro" id="IPR027417">
    <property type="entry name" value="P-loop_NTPase"/>
</dbReference>
<evidence type="ECO:0000259" key="3">
    <source>
        <dbReference type="Pfam" id="PF13476"/>
    </source>
</evidence>
<dbReference type="Pfam" id="PF13476">
    <property type="entry name" value="AAA_23"/>
    <property type="match status" value="1"/>
</dbReference>
<feature type="domain" description="Rad50/SbcC-type AAA" evidence="3">
    <location>
        <begin position="6"/>
        <end position="235"/>
    </location>
</feature>
<dbReference type="GO" id="GO:0016887">
    <property type="term" value="F:ATP hydrolysis activity"/>
    <property type="evidence" value="ECO:0007669"/>
    <property type="project" value="InterPro"/>
</dbReference>
<dbReference type="PANTHER" id="PTHR32114:SF2">
    <property type="entry name" value="ABC TRANSPORTER ABCH.3"/>
    <property type="match status" value="1"/>
</dbReference>
<reference evidence="5" key="1">
    <citation type="journal article" date="2008" name="J. Bacteriol.">
        <title>Genome sequence of Thermofilum pendens reveals an exceptional loss of biosynthetic pathways without genome reduction.</title>
        <authorList>
            <person name="Anderson I."/>
            <person name="Rodriguez J."/>
            <person name="Susanti D."/>
            <person name="Porat I."/>
            <person name="Reich C."/>
            <person name="Ulrich L.E."/>
            <person name="Elkins J.G."/>
            <person name="Mavromatis K."/>
            <person name="Lykidis A."/>
            <person name="Kim E."/>
            <person name="Thompson L.S."/>
            <person name="Nolan M."/>
            <person name="Land M."/>
            <person name="Copeland A."/>
            <person name="Lapidus A."/>
            <person name="Lucas S."/>
            <person name="Detter C."/>
            <person name="Zhulin I.B."/>
            <person name="Olsen G.J."/>
            <person name="Whitman W."/>
            <person name="Mukhopadhyay B."/>
            <person name="Bristow J."/>
            <person name="Kyrpides N."/>
        </authorList>
    </citation>
    <scope>NUCLEOTIDE SEQUENCE [LARGE SCALE GENOMIC DNA]</scope>
    <source>
        <strain evidence="5">DSM 2475 / Hrk 5</strain>
    </source>
</reference>
<dbReference type="STRING" id="368408.Tpen_1574"/>
<evidence type="ECO:0000256" key="2">
    <source>
        <dbReference type="SAM" id="Coils"/>
    </source>
</evidence>
<dbReference type="EnsemblBacteria" id="ABL78969">
    <property type="protein sequence ID" value="ABL78969"/>
    <property type="gene ID" value="Tpen_1574"/>
</dbReference>
<dbReference type="PANTHER" id="PTHR32114">
    <property type="entry name" value="ABC TRANSPORTER ABCH.3"/>
    <property type="match status" value="1"/>
</dbReference>
<feature type="coiled-coil region" evidence="2">
    <location>
        <begin position="176"/>
        <end position="366"/>
    </location>
</feature>
<accession>A1S0I9</accession>
<dbReference type="Gene3D" id="3.40.50.300">
    <property type="entry name" value="P-loop containing nucleotide triphosphate hydrolases"/>
    <property type="match status" value="2"/>
</dbReference>
<dbReference type="Proteomes" id="UP000000641">
    <property type="component" value="Chromosome"/>
</dbReference>
<sequence length="840" mass="97231">MVTLVSLKAQNFRRLNFQEPLVFPKGFVVIRGRNEAGKSTILEAVLFGLFGDYRIIQELRGAREAGLDSVVNHRSGRARVEVVFEVEGRRYRVERVVERGREGGRQVEARLVEITQGGERLIATSPSRVNEEVSKLVRVNWREMLATNVIAQKDLEHLLRMGKNEREKVINMMMGFESYNKAIEKLEEERRAMQQELEKKVLEKSSLEDKLRNLEELKVKVEEYRRELEEVEKELPALRSEEERSRKVREYLDGLLRVLREREKTSRSIEEVERRIRELEEERRSLEEKAVKLKGELEAQRRRLGELEERGRAVREAFRKAEEERRRAIEFSGKALELLDKYQSLLDEKRRTLERIAELDKRLEERPKLLGESARLAEEARSVESRIAGESLPAWSKVASAALLVASAVLLLVNPALLALSIAGALLAVLSLAAGAYRKSVTVSRLRLERERLERERALVEERLKSLERDVADRESLSKRLEEIDARLLRAEEELKGVLGEEFSKLPLQEVRERVSRERARREEEYERARAEKEALEKEAASVGERVSQLEKQLEEVERSVEERVERLGELAKRREELLDALSRLVVPEPPFEIEGLVWPVDERDIEGVEVVYNTYDRLYQQVSRRLAEAEERRRVLTGELRDAEKKLEELPAVRDRLAKLESEVRELEVEVNARREAVKLLREVSAKRRAAFAPSVEQNMNWIVSYVTNGRYKAVKIDPERYDVSVYDAEAGRWMQRDIYSGGTNDQFLLAMRIAFTLSLLPSAKGTYPRFLFLDEPLGSSDAERRGRIVELLARELTRFFDQVFLITHVDIEEPPGATVVEIEDGKPARIYTPGAEEG</sequence>
<organism evidence="4 5">
    <name type="scientific">Thermofilum pendens (strain DSM 2475 / Hrk 5)</name>
    <dbReference type="NCBI Taxonomy" id="368408"/>
    <lineage>
        <taxon>Archaea</taxon>
        <taxon>Thermoproteota</taxon>
        <taxon>Thermoprotei</taxon>
        <taxon>Thermofilales</taxon>
        <taxon>Thermofilaceae</taxon>
        <taxon>Thermofilum</taxon>
    </lineage>
</organism>
<name>A1S0I9_THEPD</name>
<keyword evidence="1 2" id="KW-0175">Coiled coil</keyword>
<dbReference type="GO" id="GO:0006302">
    <property type="term" value="P:double-strand break repair"/>
    <property type="evidence" value="ECO:0007669"/>
    <property type="project" value="InterPro"/>
</dbReference>
<dbReference type="HOGENOM" id="CLU_338230_0_0_2"/>
<dbReference type="KEGG" id="tpe:Tpen_1574"/>
<feature type="coiled-coil region" evidence="2">
    <location>
        <begin position="443"/>
        <end position="574"/>
    </location>
</feature>
<dbReference type="GeneID" id="4600560"/>
<feature type="coiled-coil region" evidence="2">
    <location>
        <begin position="613"/>
        <end position="678"/>
    </location>
</feature>
<protein>
    <submittedName>
        <fullName evidence="4">SMC domain protein</fullName>
    </submittedName>
</protein>
<dbReference type="RefSeq" id="WP_011753234.1">
    <property type="nucleotide sequence ID" value="NC_008698.1"/>
</dbReference>
<proteinExistence type="predicted"/>
<evidence type="ECO:0000313" key="5">
    <source>
        <dbReference type="Proteomes" id="UP000000641"/>
    </source>
</evidence>
<keyword evidence="5" id="KW-1185">Reference proteome</keyword>
<evidence type="ECO:0000313" key="4">
    <source>
        <dbReference type="EMBL" id="ABL78969.1"/>
    </source>
</evidence>
<dbReference type="AlphaFoldDB" id="A1S0I9"/>
<dbReference type="InterPro" id="IPR038729">
    <property type="entry name" value="Rad50/SbcC_AAA"/>
</dbReference>
<evidence type="ECO:0000256" key="1">
    <source>
        <dbReference type="ARBA" id="ARBA00023054"/>
    </source>
</evidence>
<gene>
    <name evidence="4" type="ordered locus">Tpen_1574</name>
</gene>
<dbReference type="EMBL" id="CP000505">
    <property type="protein sequence ID" value="ABL78969.1"/>
    <property type="molecule type" value="Genomic_DNA"/>
</dbReference>
<dbReference type="OrthoDB" id="25344at2157"/>